<evidence type="ECO:0000256" key="6">
    <source>
        <dbReference type="ARBA" id="ARBA00022723"/>
    </source>
</evidence>
<dbReference type="EMBL" id="FNSC01000001">
    <property type="protein sequence ID" value="SED19911.1"/>
    <property type="molecule type" value="Genomic_DNA"/>
</dbReference>
<dbReference type="InterPro" id="IPR007197">
    <property type="entry name" value="rSAM"/>
</dbReference>
<dbReference type="PANTHER" id="PTHR13932">
    <property type="entry name" value="COPROPORPHYRINIGEN III OXIDASE"/>
    <property type="match status" value="1"/>
</dbReference>
<comment type="similarity">
    <text evidence="2">Belongs to the anaerobic coproporphyrinogen-III oxidase family. HemW subfamily.</text>
</comment>
<protein>
    <recommendedName>
        <fullName evidence="3 10">Heme chaperone HemW</fullName>
    </recommendedName>
</protein>
<keyword evidence="13" id="KW-1185">Reference proteome</keyword>
<accession>A0A1H4YS89</accession>
<dbReference type="InterPro" id="IPR004559">
    <property type="entry name" value="HemW-like"/>
</dbReference>
<keyword evidence="5 10" id="KW-0949">S-adenosyl-L-methionine</keyword>
<gene>
    <name evidence="12" type="ORF">SAMN05421553_2216</name>
</gene>
<dbReference type="PANTHER" id="PTHR13932:SF5">
    <property type="entry name" value="RADICAL S-ADENOSYL METHIONINE DOMAIN-CONTAINING PROTEIN 1, MITOCHONDRIAL"/>
    <property type="match status" value="1"/>
</dbReference>
<dbReference type="OrthoDB" id="9808022at2"/>
<dbReference type="InterPro" id="IPR058240">
    <property type="entry name" value="rSAM_sf"/>
</dbReference>
<dbReference type="SFLD" id="SFLDG01065">
    <property type="entry name" value="anaerobic_coproporphyrinogen-I"/>
    <property type="match status" value="1"/>
</dbReference>
<evidence type="ECO:0000313" key="13">
    <source>
        <dbReference type="Proteomes" id="UP000242849"/>
    </source>
</evidence>
<keyword evidence="10" id="KW-0963">Cytoplasm</keyword>
<dbReference type="CDD" id="cd01335">
    <property type="entry name" value="Radical_SAM"/>
    <property type="match status" value="1"/>
</dbReference>
<dbReference type="NCBIfam" id="TIGR00539">
    <property type="entry name" value="hemN_rel"/>
    <property type="match status" value="1"/>
</dbReference>
<dbReference type="Pfam" id="PF06969">
    <property type="entry name" value="HemN_C"/>
    <property type="match status" value="1"/>
</dbReference>
<feature type="domain" description="Radical SAM core" evidence="11">
    <location>
        <begin position="8"/>
        <end position="241"/>
    </location>
</feature>
<proteinExistence type="inferred from homology"/>
<evidence type="ECO:0000256" key="8">
    <source>
        <dbReference type="ARBA" id="ARBA00023014"/>
    </source>
</evidence>
<keyword evidence="7 10" id="KW-0408">Iron</keyword>
<dbReference type="GO" id="GO:0004109">
    <property type="term" value="F:coproporphyrinogen oxidase activity"/>
    <property type="evidence" value="ECO:0007669"/>
    <property type="project" value="InterPro"/>
</dbReference>
<keyword evidence="8 10" id="KW-0411">Iron-sulfur</keyword>
<evidence type="ECO:0000256" key="9">
    <source>
        <dbReference type="ARBA" id="ARBA00023186"/>
    </source>
</evidence>
<dbReference type="STRING" id="53406.SAMN05421553_2216"/>
<evidence type="ECO:0000256" key="2">
    <source>
        <dbReference type="ARBA" id="ARBA00006100"/>
    </source>
</evidence>
<dbReference type="SFLD" id="SFLDF00288">
    <property type="entry name" value="HemN-like__clustered_with_nucl"/>
    <property type="match status" value="1"/>
</dbReference>
<dbReference type="PROSITE" id="PS51918">
    <property type="entry name" value="RADICAL_SAM"/>
    <property type="match status" value="1"/>
</dbReference>
<keyword evidence="10" id="KW-0004">4Fe-4S</keyword>
<keyword evidence="4 10" id="KW-0349">Heme</keyword>
<comment type="cofactor">
    <cofactor evidence="1">
        <name>[4Fe-4S] cluster</name>
        <dbReference type="ChEBI" id="CHEBI:49883"/>
    </cofactor>
</comment>
<dbReference type="Gene3D" id="3.20.20.70">
    <property type="entry name" value="Aldolase class I"/>
    <property type="match status" value="1"/>
</dbReference>
<dbReference type="SFLD" id="SFLDS00029">
    <property type="entry name" value="Radical_SAM"/>
    <property type="match status" value="1"/>
</dbReference>
<dbReference type="InterPro" id="IPR034505">
    <property type="entry name" value="Coproporphyrinogen-III_oxidase"/>
</dbReference>
<dbReference type="SFLD" id="SFLDF00562">
    <property type="entry name" value="HemN-like__clustered_with_heat"/>
    <property type="match status" value="1"/>
</dbReference>
<dbReference type="InterPro" id="IPR006638">
    <property type="entry name" value="Elp3/MiaA/NifB-like_rSAM"/>
</dbReference>
<evidence type="ECO:0000313" key="12">
    <source>
        <dbReference type="EMBL" id="SED19911.1"/>
    </source>
</evidence>
<dbReference type="GO" id="GO:0005737">
    <property type="term" value="C:cytoplasm"/>
    <property type="evidence" value="ECO:0007669"/>
    <property type="project" value="UniProtKB-SubCell"/>
</dbReference>
<dbReference type="InterPro" id="IPR013785">
    <property type="entry name" value="Aldolase_TIM"/>
</dbReference>
<keyword evidence="6 10" id="KW-0479">Metal-binding</keyword>
<evidence type="ECO:0000256" key="4">
    <source>
        <dbReference type="ARBA" id="ARBA00022617"/>
    </source>
</evidence>
<dbReference type="SUPFAM" id="SSF102114">
    <property type="entry name" value="Radical SAM enzymes"/>
    <property type="match status" value="1"/>
</dbReference>
<dbReference type="GO" id="GO:0046872">
    <property type="term" value="F:metal ion binding"/>
    <property type="evidence" value="ECO:0007669"/>
    <property type="project" value="UniProtKB-UniRule"/>
</dbReference>
<comment type="function">
    <text evidence="10">Probably acts as a heme chaperone, transferring heme to an unknown acceptor. Binds one molecule of heme per monomer, possibly covalently. Binds 1 [4Fe-4S] cluster. The cluster is coordinated with 3 cysteines and an exchangeable S-adenosyl-L-methionine.</text>
</comment>
<dbReference type="SMART" id="SM00729">
    <property type="entry name" value="Elp3"/>
    <property type="match status" value="1"/>
</dbReference>
<dbReference type="GO" id="GO:0051539">
    <property type="term" value="F:4 iron, 4 sulfur cluster binding"/>
    <property type="evidence" value="ECO:0007669"/>
    <property type="project" value="UniProtKB-UniRule"/>
</dbReference>
<dbReference type="Proteomes" id="UP000242849">
    <property type="component" value="Unassembled WGS sequence"/>
</dbReference>
<evidence type="ECO:0000256" key="10">
    <source>
        <dbReference type="RuleBase" id="RU364116"/>
    </source>
</evidence>
<dbReference type="InterPro" id="IPR010723">
    <property type="entry name" value="HemN_C"/>
</dbReference>
<name>A0A1H4YS89_PSEAG</name>
<organism evidence="12 13">
    <name type="scientific">Pseudomonas anguilliseptica</name>
    <dbReference type="NCBI Taxonomy" id="53406"/>
    <lineage>
        <taxon>Bacteria</taxon>
        <taxon>Pseudomonadati</taxon>
        <taxon>Pseudomonadota</taxon>
        <taxon>Gammaproteobacteria</taxon>
        <taxon>Pseudomonadales</taxon>
        <taxon>Pseudomonadaceae</taxon>
        <taxon>Pseudomonas</taxon>
    </lineage>
</organism>
<reference evidence="13" key="1">
    <citation type="submission" date="2016-10" db="EMBL/GenBank/DDBJ databases">
        <authorList>
            <person name="Varghese N."/>
            <person name="Submissions S."/>
        </authorList>
    </citation>
    <scope>NUCLEOTIDE SEQUENCE [LARGE SCALE GENOMIC DNA]</scope>
    <source>
        <strain evidence="13">DSM 12111</strain>
    </source>
</reference>
<comment type="subcellular location">
    <subcellularLocation>
        <location evidence="10">Cytoplasm</location>
    </subcellularLocation>
</comment>
<evidence type="ECO:0000256" key="5">
    <source>
        <dbReference type="ARBA" id="ARBA00022691"/>
    </source>
</evidence>
<evidence type="ECO:0000256" key="1">
    <source>
        <dbReference type="ARBA" id="ARBA00001966"/>
    </source>
</evidence>
<dbReference type="Pfam" id="PF04055">
    <property type="entry name" value="Radical_SAM"/>
    <property type="match status" value="1"/>
</dbReference>
<evidence type="ECO:0000256" key="7">
    <source>
        <dbReference type="ARBA" id="ARBA00023004"/>
    </source>
</evidence>
<dbReference type="GO" id="GO:0006779">
    <property type="term" value="P:porphyrin-containing compound biosynthetic process"/>
    <property type="evidence" value="ECO:0007669"/>
    <property type="project" value="InterPro"/>
</dbReference>
<sequence length="386" mass="42492">MTMASGGGFALPPLALYVHIPWCVKKCPYCDFNSHTAGPNLPEEAYVDALLADLDADLTQVHNRPLSSIFFGGGTPSLFSAKALGRLLEGVERRVPFAADIEITLEANPGTFEQAKFKDYRRLGINRLSIGVQSFQAPKLIALGRIHDGDEAVRAADMARAAGFDNFNLDLMHGLPNQSIEDALSDLRTAIAQGPTHLSWYQLTVEPNTVFWNQPPEVPEDDILWDIQEAGQALLAAEGYAQYEVSAYAQPGKAARHNLNYWTFGDFLGIGAGAHGKLSQPDGRISRSWKTRLPKDYLDTSKRFSAGERVLGADELPFEFLMNVLRLTDGVASELFTQRTGLPLSQLAAARIEAHKRGLLYSDPARLCATREGQLFLNDLLQYFLP</sequence>
<dbReference type="AlphaFoldDB" id="A0A1H4YS89"/>
<evidence type="ECO:0000256" key="3">
    <source>
        <dbReference type="ARBA" id="ARBA00017228"/>
    </source>
</evidence>
<evidence type="ECO:0000259" key="11">
    <source>
        <dbReference type="PROSITE" id="PS51918"/>
    </source>
</evidence>
<keyword evidence="9 10" id="KW-0143">Chaperone</keyword>